<gene>
    <name evidence="1" type="ORF">CA984_35155</name>
</gene>
<evidence type="ECO:0008006" key="3">
    <source>
        <dbReference type="Google" id="ProtNLM"/>
    </source>
</evidence>
<sequence>MNEDDIADAEVIVAELAANAERHARPPYELRIFSLYGVPAWCEVADGDPDLYEVRIILDLLRSVKEIGLPLLAENGRGLLLARRLSRGHCRVRPVTIFTSGDAGTPGKAVAFALPTHSGSRLTFPCLPADH</sequence>
<proteinExistence type="predicted"/>
<comment type="caution">
    <text evidence="1">The sequence shown here is derived from an EMBL/GenBank/DDBJ whole genome shotgun (WGS) entry which is preliminary data.</text>
</comment>
<keyword evidence="2" id="KW-1185">Reference proteome</keyword>
<dbReference type="Gene3D" id="3.30.565.10">
    <property type="entry name" value="Histidine kinase-like ATPase, C-terminal domain"/>
    <property type="match status" value="1"/>
</dbReference>
<dbReference type="AlphaFoldDB" id="A0A243RB17"/>
<evidence type="ECO:0000313" key="1">
    <source>
        <dbReference type="EMBL" id="OUC91071.1"/>
    </source>
</evidence>
<dbReference type="Proteomes" id="UP000194761">
    <property type="component" value="Unassembled WGS sequence"/>
</dbReference>
<dbReference type="InterPro" id="IPR036890">
    <property type="entry name" value="HATPase_C_sf"/>
</dbReference>
<protein>
    <recommendedName>
        <fullName evidence="3">Histidine kinase/HSP90-like ATPase domain-containing protein</fullName>
    </recommendedName>
</protein>
<reference evidence="1 2" key="1">
    <citation type="submission" date="2017-05" db="EMBL/GenBank/DDBJ databases">
        <title>Biotechnological potential of actinobacteria isolated from South African environments.</title>
        <authorList>
            <person name="Le Roes-Hill M."/>
            <person name="Prins A."/>
            <person name="Durrell K.A."/>
        </authorList>
    </citation>
    <scope>NUCLEOTIDE SEQUENCE [LARGE SCALE GENOMIC DNA]</scope>
    <source>
        <strain evidence="1">M26</strain>
    </source>
</reference>
<evidence type="ECO:0000313" key="2">
    <source>
        <dbReference type="Proteomes" id="UP000194761"/>
    </source>
</evidence>
<dbReference type="EMBL" id="NGFP01000237">
    <property type="protein sequence ID" value="OUC91071.1"/>
    <property type="molecule type" value="Genomic_DNA"/>
</dbReference>
<name>A0A243RB17_9ACTN</name>
<organism evidence="1 2">
    <name type="scientific">Streptosporangium minutum</name>
    <dbReference type="NCBI Taxonomy" id="569862"/>
    <lineage>
        <taxon>Bacteria</taxon>
        <taxon>Bacillati</taxon>
        <taxon>Actinomycetota</taxon>
        <taxon>Actinomycetes</taxon>
        <taxon>Streptosporangiales</taxon>
        <taxon>Streptosporangiaceae</taxon>
        <taxon>Streptosporangium</taxon>
    </lineage>
</organism>
<accession>A0A243RB17</accession>